<feature type="region of interest" description="Disordered" evidence="11">
    <location>
        <begin position="117"/>
        <end position="152"/>
    </location>
</feature>
<protein>
    <recommendedName>
        <fullName evidence="4">ribonuclease Z</fullName>
        <ecNumber evidence="4">3.1.26.11</ecNumber>
    </recommendedName>
</protein>
<feature type="region of interest" description="Disordered" evidence="11">
    <location>
        <begin position="286"/>
        <end position="324"/>
    </location>
</feature>
<comment type="catalytic activity">
    <reaction evidence="1">
        <text>Endonucleolytic cleavage of RNA, removing extra 3' nucleotides from tRNA precursor, generating 3' termini of tRNAs. A 3'-hydroxy group is left at the tRNA terminus and a 5'-phosphoryl group is left at the trailer molecule.</text>
        <dbReference type="EC" id="3.1.26.11"/>
    </reaction>
</comment>
<evidence type="ECO:0000256" key="10">
    <source>
        <dbReference type="ARBA" id="ARBA00022833"/>
    </source>
</evidence>
<evidence type="ECO:0000256" key="5">
    <source>
        <dbReference type="ARBA" id="ARBA00022694"/>
    </source>
</evidence>
<feature type="region of interest" description="Disordered" evidence="11">
    <location>
        <begin position="538"/>
        <end position="565"/>
    </location>
</feature>
<dbReference type="SUPFAM" id="SSF56281">
    <property type="entry name" value="Metallo-hydrolase/oxidoreductase"/>
    <property type="match status" value="1"/>
</dbReference>
<gene>
    <name evidence="12" type="ORF">Plil01_000339000</name>
</gene>
<dbReference type="EMBL" id="BSXW01000132">
    <property type="protein sequence ID" value="GMF12837.1"/>
    <property type="molecule type" value="Genomic_DNA"/>
</dbReference>
<feature type="compositionally biased region" description="Polar residues" evidence="11">
    <location>
        <begin position="120"/>
        <end position="133"/>
    </location>
</feature>
<comment type="cofactor">
    <cofactor evidence="2">
        <name>Zn(2+)</name>
        <dbReference type="ChEBI" id="CHEBI:29105"/>
    </cofactor>
</comment>
<keyword evidence="6" id="KW-0540">Nuclease</keyword>
<evidence type="ECO:0000313" key="12">
    <source>
        <dbReference type="EMBL" id="GMF12837.1"/>
    </source>
</evidence>
<keyword evidence="8" id="KW-0255">Endonuclease</keyword>
<evidence type="ECO:0000256" key="4">
    <source>
        <dbReference type="ARBA" id="ARBA00012477"/>
    </source>
</evidence>
<dbReference type="EC" id="3.1.26.11" evidence="4"/>
<accession>A0A9W6WPS0</accession>
<evidence type="ECO:0000256" key="11">
    <source>
        <dbReference type="SAM" id="MobiDB-lite"/>
    </source>
</evidence>
<keyword evidence="7" id="KW-0479">Metal-binding</keyword>
<comment type="caution">
    <text evidence="12">The sequence shown here is derived from an EMBL/GenBank/DDBJ whole genome shotgun (WGS) entry which is preliminary data.</text>
</comment>
<dbReference type="GO" id="GO:1990180">
    <property type="term" value="P:mitochondrial tRNA 3'-end processing"/>
    <property type="evidence" value="ECO:0007669"/>
    <property type="project" value="TreeGrafter"/>
</dbReference>
<sequence length="722" mass="80806">MYFTRGVPGVIFALGSCGAATLRLHGPVGLRGFLGAIRSFVRRKYPQIACVEITAGNGNTNVATGCDSDESMRCETWAEGEERTDQHALIIPIALGSKQFGRPQSCMLCEKNAPKRRTQESFPANVNSTSNVSRPYKVSGDQSKRRRENESDEHEQWREWLLRYCTVKVPSKVPYIDVVLNRYRGHYADLKAQLCAKYGDIPDDKSLMSNTKESPSSQDSSSDSESDREDNDDTIFSFAEKDLDRRWLEKFYEEYQPNKLPHIDRVLRQFSGREDTLKQMLLKKYGDNTTASGEHSDGGAPTKKRKLLDTLETSDATPRDDPIPKIYASERQFDDKNSPLPDYPSSSLCYVLHYIKRSRSRLLCLSLTVPCGTFESNERAKPTQVKQFLNIQSQLVLTTLQFLHCRYKHWMANLSSKPSGPEHLVFDGAALQAIAGGAFSYAFVSSAKVAVRRELESRSVTFKGAPIVNQVTTPAMLNLVNFLQDSSWSDEHPCRRQVVKQIGECENDLHIAQSKLQFSLLHPKGLQIGFDYQRTGWHQRSTKDQNEDEAESVDNQLDERSSGLSQRDIVSSRKLIVLGTGSAAPSKLRASSGMYLELSGTDAADVESMLVDCGEGTFGQLWRQFGDNITQRIGGLRCMGAELLVHEATFDDSMEEDAKMKKHSTVGQALSIAQRMRARQVVLTHFSQRYPSLPPPVLDSSEGANATDVLCAFDGFVHPMPF</sequence>
<name>A0A9W6WPS0_9STRA</name>
<keyword evidence="10" id="KW-0862">Zinc</keyword>
<comment type="similarity">
    <text evidence="3">Belongs to the RNase Z family.</text>
</comment>
<feature type="compositionally biased region" description="Acidic residues" evidence="11">
    <location>
        <begin position="222"/>
        <end position="232"/>
    </location>
</feature>
<dbReference type="OrthoDB" id="527344at2759"/>
<feature type="region of interest" description="Disordered" evidence="11">
    <location>
        <begin position="203"/>
        <end position="232"/>
    </location>
</feature>
<organism evidence="12 13">
    <name type="scientific">Phytophthora lilii</name>
    <dbReference type="NCBI Taxonomy" id="2077276"/>
    <lineage>
        <taxon>Eukaryota</taxon>
        <taxon>Sar</taxon>
        <taxon>Stramenopiles</taxon>
        <taxon>Oomycota</taxon>
        <taxon>Peronosporomycetes</taxon>
        <taxon>Peronosporales</taxon>
        <taxon>Peronosporaceae</taxon>
        <taxon>Phytophthora</taxon>
    </lineage>
</organism>
<reference evidence="12" key="1">
    <citation type="submission" date="2023-04" db="EMBL/GenBank/DDBJ databases">
        <title>Phytophthora lilii NBRC 32176.</title>
        <authorList>
            <person name="Ichikawa N."/>
            <person name="Sato H."/>
            <person name="Tonouchi N."/>
        </authorList>
    </citation>
    <scope>NUCLEOTIDE SEQUENCE</scope>
    <source>
        <strain evidence="12">NBRC 32176</strain>
    </source>
</reference>
<evidence type="ECO:0000256" key="7">
    <source>
        <dbReference type="ARBA" id="ARBA00022723"/>
    </source>
</evidence>
<dbReference type="PANTHER" id="PTHR12553:SF49">
    <property type="entry name" value="ZINC PHOSPHODIESTERASE ELAC PROTEIN 2"/>
    <property type="match status" value="1"/>
</dbReference>
<keyword evidence="9" id="KW-0378">Hydrolase</keyword>
<evidence type="ECO:0000256" key="6">
    <source>
        <dbReference type="ARBA" id="ARBA00022722"/>
    </source>
</evidence>
<dbReference type="InterPro" id="IPR036866">
    <property type="entry name" value="RibonucZ/Hydroxyglut_hydro"/>
</dbReference>
<dbReference type="GO" id="GO:0046872">
    <property type="term" value="F:metal ion binding"/>
    <property type="evidence" value="ECO:0007669"/>
    <property type="project" value="UniProtKB-KW"/>
</dbReference>
<dbReference type="PANTHER" id="PTHR12553">
    <property type="entry name" value="ZINC PHOSPHODIESTERASE ELAC PROTEIN 2"/>
    <property type="match status" value="1"/>
</dbReference>
<dbReference type="Gene3D" id="3.60.15.10">
    <property type="entry name" value="Ribonuclease Z/Hydroxyacylglutathione hydrolase-like"/>
    <property type="match status" value="2"/>
</dbReference>
<evidence type="ECO:0000256" key="2">
    <source>
        <dbReference type="ARBA" id="ARBA00001947"/>
    </source>
</evidence>
<evidence type="ECO:0000256" key="8">
    <source>
        <dbReference type="ARBA" id="ARBA00022759"/>
    </source>
</evidence>
<dbReference type="InterPro" id="IPR047151">
    <property type="entry name" value="RNZ2-like"/>
</dbReference>
<proteinExistence type="inferred from homology"/>
<dbReference type="PROSITE" id="PS51257">
    <property type="entry name" value="PROKAR_LIPOPROTEIN"/>
    <property type="match status" value="1"/>
</dbReference>
<keyword evidence="13" id="KW-1185">Reference proteome</keyword>
<evidence type="ECO:0000256" key="9">
    <source>
        <dbReference type="ARBA" id="ARBA00022801"/>
    </source>
</evidence>
<evidence type="ECO:0000256" key="1">
    <source>
        <dbReference type="ARBA" id="ARBA00000402"/>
    </source>
</evidence>
<evidence type="ECO:0000313" key="13">
    <source>
        <dbReference type="Proteomes" id="UP001165083"/>
    </source>
</evidence>
<dbReference type="GO" id="GO:0005739">
    <property type="term" value="C:mitochondrion"/>
    <property type="evidence" value="ECO:0007669"/>
    <property type="project" value="TreeGrafter"/>
</dbReference>
<dbReference type="GO" id="GO:0042781">
    <property type="term" value="F:3'-tRNA processing endoribonuclease activity"/>
    <property type="evidence" value="ECO:0007669"/>
    <property type="project" value="UniProtKB-EC"/>
</dbReference>
<dbReference type="Proteomes" id="UP001165083">
    <property type="component" value="Unassembled WGS sequence"/>
</dbReference>
<keyword evidence="5" id="KW-0819">tRNA processing</keyword>
<dbReference type="AlphaFoldDB" id="A0A9W6WPS0"/>
<evidence type="ECO:0000256" key="3">
    <source>
        <dbReference type="ARBA" id="ARBA00007823"/>
    </source>
</evidence>